<evidence type="ECO:0000259" key="1">
    <source>
        <dbReference type="PROSITE" id="PS51186"/>
    </source>
</evidence>
<dbReference type="Pfam" id="PF13302">
    <property type="entry name" value="Acetyltransf_3"/>
    <property type="match status" value="1"/>
</dbReference>
<dbReference type="SUPFAM" id="SSF55729">
    <property type="entry name" value="Acyl-CoA N-acyltransferases (Nat)"/>
    <property type="match status" value="1"/>
</dbReference>
<dbReference type="GO" id="GO:0005737">
    <property type="term" value="C:cytoplasm"/>
    <property type="evidence" value="ECO:0007669"/>
    <property type="project" value="TreeGrafter"/>
</dbReference>
<organism evidence="2 3">
    <name type="scientific">Ktedonosporobacter rubrisoli</name>
    <dbReference type="NCBI Taxonomy" id="2509675"/>
    <lineage>
        <taxon>Bacteria</taxon>
        <taxon>Bacillati</taxon>
        <taxon>Chloroflexota</taxon>
        <taxon>Ktedonobacteria</taxon>
        <taxon>Ktedonobacterales</taxon>
        <taxon>Ktedonosporobacteraceae</taxon>
        <taxon>Ktedonosporobacter</taxon>
    </lineage>
</organism>
<dbReference type="GO" id="GO:0008999">
    <property type="term" value="F:protein-N-terminal-alanine acetyltransferase activity"/>
    <property type="evidence" value="ECO:0007669"/>
    <property type="project" value="TreeGrafter"/>
</dbReference>
<gene>
    <name evidence="2" type="ORF">EPA93_13905</name>
</gene>
<dbReference type="InterPro" id="IPR000182">
    <property type="entry name" value="GNAT_dom"/>
</dbReference>
<dbReference type="GO" id="GO:1990189">
    <property type="term" value="F:protein N-terminal-serine acetyltransferase activity"/>
    <property type="evidence" value="ECO:0007669"/>
    <property type="project" value="TreeGrafter"/>
</dbReference>
<dbReference type="InterPro" id="IPR016181">
    <property type="entry name" value="Acyl_CoA_acyltransferase"/>
</dbReference>
<sequence length="184" mass="21309">MFTYDLGEGAALQILELHQASALLEFVKENREYLGKWMGWAKDMQTREDAEGFIKRGLTRFNENGLPWVGIWLEGRMAGGILFFPVDEAINSTEIGYWLGQQVAGRGLMTRALRSMLRYPFEFLKLNRVGLQADVRNIRSRAVAERLGFTFEGIRRQSWMHDGQLIDLATYSLLAHEWRELQQH</sequence>
<keyword evidence="2" id="KW-0808">Transferase</keyword>
<reference evidence="2 3" key="1">
    <citation type="submission" date="2019-01" db="EMBL/GenBank/DDBJ databases">
        <title>Ktedonosporobacter rubrisoli SCAWS-G2.</title>
        <authorList>
            <person name="Huang Y."/>
            <person name="Yan B."/>
        </authorList>
    </citation>
    <scope>NUCLEOTIDE SEQUENCE [LARGE SCALE GENOMIC DNA]</scope>
    <source>
        <strain evidence="2 3">SCAWS-G2</strain>
    </source>
</reference>
<accession>A0A4P6JNX9</accession>
<protein>
    <submittedName>
        <fullName evidence="2">N-acetyltransferase</fullName>
    </submittedName>
</protein>
<evidence type="ECO:0000313" key="3">
    <source>
        <dbReference type="Proteomes" id="UP000290365"/>
    </source>
</evidence>
<dbReference type="AlphaFoldDB" id="A0A4P6JNX9"/>
<dbReference type="EMBL" id="CP035758">
    <property type="protein sequence ID" value="QBD77038.1"/>
    <property type="molecule type" value="Genomic_DNA"/>
</dbReference>
<keyword evidence="3" id="KW-1185">Reference proteome</keyword>
<name>A0A4P6JNX9_KTERU</name>
<evidence type="ECO:0000313" key="2">
    <source>
        <dbReference type="EMBL" id="QBD77038.1"/>
    </source>
</evidence>
<dbReference type="InterPro" id="IPR051908">
    <property type="entry name" value="Ribosomal_N-acetyltransferase"/>
</dbReference>
<dbReference type="Proteomes" id="UP000290365">
    <property type="component" value="Chromosome"/>
</dbReference>
<dbReference type="PROSITE" id="PS51186">
    <property type="entry name" value="GNAT"/>
    <property type="match status" value="1"/>
</dbReference>
<dbReference type="PANTHER" id="PTHR43441:SF11">
    <property type="entry name" value="RIBOSOMAL-PROTEIN-SERINE ACETYLTRANSFERASE"/>
    <property type="match status" value="1"/>
</dbReference>
<dbReference type="PANTHER" id="PTHR43441">
    <property type="entry name" value="RIBOSOMAL-PROTEIN-SERINE ACETYLTRANSFERASE"/>
    <property type="match status" value="1"/>
</dbReference>
<dbReference type="OrthoDB" id="9785602at2"/>
<dbReference type="KEGG" id="kbs:EPA93_13905"/>
<dbReference type="RefSeq" id="WP_129888102.1">
    <property type="nucleotide sequence ID" value="NZ_CP035758.1"/>
</dbReference>
<dbReference type="Gene3D" id="3.40.630.30">
    <property type="match status" value="1"/>
</dbReference>
<feature type="domain" description="N-acetyltransferase" evidence="1">
    <location>
        <begin position="24"/>
        <end position="177"/>
    </location>
</feature>
<proteinExistence type="predicted"/>